<sequence length="32" mass="3474">MFEDSEVSKPKGKRGCVGLLAICNTPKCIHVI</sequence>
<name>A0A2P0QE21_9CAUD</name>
<keyword evidence="2" id="KW-1185">Reference proteome</keyword>
<accession>A0A2P0QE21</accession>
<evidence type="ECO:0000313" key="2">
    <source>
        <dbReference type="Proteomes" id="UP000240994"/>
    </source>
</evidence>
<dbReference type="Proteomes" id="UP000240994">
    <property type="component" value="Segment"/>
</dbReference>
<dbReference type="EMBL" id="KY787213">
    <property type="protein sequence ID" value="ARM69916.1"/>
    <property type="molecule type" value="Genomic_DNA"/>
</dbReference>
<evidence type="ECO:0000313" key="1">
    <source>
        <dbReference type="EMBL" id="ARM69916.1"/>
    </source>
</evidence>
<proteinExistence type="predicted"/>
<reference evidence="1 2" key="1">
    <citation type="submission" date="2017-03" db="EMBL/GenBank/DDBJ databases">
        <title>Complete Genome Sequence of Salmonella Typhimurium baceriophage BSP101.</title>
        <authorList>
            <person name="Bai J."/>
            <person name="Ryu S."/>
        </authorList>
    </citation>
    <scope>NUCLEOTIDE SEQUENCE [LARGE SCALE GENOMIC DNA]</scope>
</reference>
<protein>
    <submittedName>
        <fullName evidence="1">Uncharacterized protein</fullName>
    </submittedName>
</protein>
<organism evidence="1 2">
    <name type="scientific">Salmonella phage BSP101</name>
    <dbReference type="NCBI Taxonomy" id="1958914"/>
    <lineage>
        <taxon>Viruses</taxon>
        <taxon>Duplodnaviria</taxon>
        <taxon>Heunggongvirae</taxon>
        <taxon>Uroviricota</taxon>
        <taxon>Caudoviricetes</taxon>
        <taxon>Pantevenvirales</taxon>
        <taxon>Ackermannviridae</taxon>
        <taxon>Cvivirinae</taxon>
        <taxon>Kuttervirus</taxon>
        <taxon>Kuttervirus BSP101</taxon>
    </lineage>
</organism>
<gene>
    <name evidence="1" type="ORF">BSP101_0079</name>
</gene>